<name>A0ABU5XCM4_9MYCO</name>
<organism evidence="1 2">
    <name type="scientific">[Mycobacterium] crassicus</name>
    <dbReference type="NCBI Taxonomy" id="2872309"/>
    <lineage>
        <taxon>Bacteria</taxon>
        <taxon>Bacillati</taxon>
        <taxon>Actinomycetota</taxon>
        <taxon>Actinomycetes</taxon>
        <taxon>Mycobacteriales</taxon>
        <taxon>Mycobacteriaceae</taxon>
        <taxon>Mycolicibacter</taxon>
    </lineage>
</organism>
<dbReference type="InterPro" id="IPR023840">
    <property type="entry name" value="T7SS_Rv3446c"/>
</dbReference>
<evidence type="ECO:0000313" key="2">
    <source>
        <dbReference type="Proteomes" id="UP001299596"/>
    </source>
</evidence>
<keyword evidence="2" id="KW-1185">Reference proteome</keyword>
<gene>
    <name evidence="1" type="ORF">K6T79_01615</name>
</gene>
<dbReference type="EMBL" id="JAYJJR010000001">
    <property type="protein sequence ID" value="MEB3019739.1"/>
    <property type="molecule type" value="Genomic_DNA"/>
</dbReference>
<reference evidence="1 2" key="1">
    <citation type="submission" date="2023-12" db="EMBL/GenBank/DDBJ databases">
        <title>Description of new species of Mycobacterium terrae complex isolated from sewage at the Sao Paulo Zoological Park Foundation in Brazil.</title>
        <authorList>
            <person name="Romagnoli C.L."/>
            <person name="Conceicao E.C."/>
            <person name="Machado E."/>
            <person name="Barreto L.B.P.F."/>
            <person name="Sharma A."/>
            <person name="Silva N.M."/>
            <person name="Marques L.E."/>
            <person name="Juliana M.A."/>
            <person name="Lourenco M.C.S."/>
            <person name="Digiampietri L.A."/>
            <person name="Suffys P.N."/>
            <person name="Viana-Niero C."/>
        </authorList>
    </citation>
    <scope>NUCLEOTIDE SEQUENCE [LARGE SCALE GENOMIC DNA]</scope>
    <source>
        <strain evidence="1 2">MYC098</strain>
    </source>
</reference>
<evidence type="ECO:0000313" key="1">
    <source>
        <dbReference type="EMBL" id="MEB3019739.1"/>
    </source>
</evidence>
<comment type="caution">
    <text evidence="1">The sequence shown here is derived from an EMBL/GenBank/DDBJ whole genome shotgun (WGS) entry which is preliminary data.</text>
</comment>
<dbReference type="NCBIfam" id="TIGR03931">
    <property type="entry name" value="T7SS_Rv3446c"/>
    <property type="match status" value="1"/>
</dbReference>
<dbReference type="Proteomes" id="UP001299596">
    <property type="component" value="Unassembled WGS sequence"/>
</dbReference>
<sequence length="377" mass="38744">MTHRAVIEVGPATVRRLCCGAVESAGSAAALEWIDDPVALVDGQPVKLPELLRSVLACLELTATIEIIHPSWWPARRVQLVTAAARGLAGDVTTRTRAAVLAGTTHGVVVEIAGRLVAITGAKTVAEPRVGPPGEVAAAVARRVVAERPATVVIDAAGGAGALAALIAEKLRGAASVTVVEELPAATEPDTAPEPTCEPARTRGRMRLVTIAAALGVVGLGLRVHHDAAPSIAVTYLVEGRVAVQVPADWPVRRVTGGPGSARVEVASPTDPQLVLHLTQAPAAGDALAVIVEPLQKALQLADVETPGVFVDFDPAGSSAGRPAVTYREVRDRHHVQWAVVVDGAVRIGIGCQSGPGGDDALRPVCEQAVRSAHAVT</sequence>
<proteinExistence type="predicted"/>
<protein>
    <submittedName>
        <fullName evidence="1">Type VII secretion-associated protein</fullName>
    </submittedName>
</protein>
<accession>A0ABU5XCM4</accession>
<dbReference type="RefSeq" id="WP_225404698.1">
    <property type="nucleotide sequence ID" value="NZ_JAYJJR010000001.1"/>
</dbReference>